<feature type="chain" id="PRO_5040832868" evidence="1">
    <location>
        <begin position="25"/>
        <end position="164"/>
    </location>
</feature>
<evidence type="ECO:0000313" key="3">
    <source>
        <dbReference type="EMBL" id="RIX79308.1"/>
    </source>
</evidence>
<dbReference type="Gene3D" id="3.10.450.50">
    <property type="match status" value="1"/>
</dbReference>
<proteinExistence type="predicted"/>
<dbReference type="OrthoDB" id="459617at2"/>
<sequence>MPAFLRTALAATALAAALPMTALAAAPATGNAATAAIGQQLRRYEQVLNASDVDGVMALYADDAVFMPQHSQPAVGRDAVRTAYRQVFSTIKLDVRFQIDEIQQLSPDWALARTRTNGTVKLLASDQPPAGEANQELFVFHREADGQWRFARYLFATTNPPAGR</sequence>
<dbReference type="InterPro" id="IPR037401">
    <property type="entry name" value="SnoaL-like"/>
</dbReference>
<dbReference type="NCBIfam" id="TIGR02246">
    <property type="entry name" value="SgcJ/EcaC family oxidoreductase"/>
    <property type="match status" value="1"/>
</dbReference>
<dbReference type="AlphaFoldDB" id="A0A9X8D4G0"/>
<feature type="signal peptide" evidence="1">
    <location>
        <begin position="1"/>
        <end position="24"/>
    </location>
</feature>
<keyword evidence="4" id="KW-1185">Reference proteome</keyword>
<reference evidence="3 4" key="1">
    <citation type="submission" date="2018-09" db="EMBL/GenBank/DDBJ databases">
        <title>Acidovorax cavernicola nov. sp. isolated from Gruta de las Maravillas (Aracena, Spain).</title>
        <authorList>
            <person name="Jurado V."/>
            <person name="Gutierrez-Patricio S."/>
            <person name="Gonzalez-Pimentel J.L."/>
            <person name="Miller A.Z."/>
            <person name="Laiz L."/>
            <person name="Saiz-Jimenez C."/>
        </authorList>
    </citation>
    <scope>NUCLEOTIDE SEQUENCE [LARGE SCALE GENOMIC DNA]</scope>
    <source>
        <strain evidence="3 4">1011MAR4D40.2</strain>
    </source>
</reference>
<evidence type="ECO:0000256" key="1">
    <source>
        <dbReference type="SAM" id="SignalP"/>
    </source>
</evidence>
<dbReference type="Pfam" id="PF12680">
    <property type="entry name" value="SnoaL_2"/>
    <property type="match status" value="1"/>
</dbReference>
<organism evidence="3 4">
    <name type="scientific">Acidovorax cavernicola</name>
    <dbReference type="NCBI Taxonomy" id="1675792"/>
    <lineage>
        <taxon>Bacteria</taxon>
        <taxon>Pseudomonadati</taxon>
        <taxon>Pseudomonadota</taxon>
        <taxon>Betaproteobacteria</taxon>
        <taxon>Burkholderiales</taxon>
        <taxon>Comamonadaceae</taxon>
        <taxon>Acidovorax</taxon>
    </lineage>
</organism>
<accession>A0A9X8D4G0</accession>
<dbReference type="InterPro" id="IPR032710">
    <property type="entry name" value="NTF2-like_dom_sf"/>
</dbReference>
<dbReference type="EMBL" id="QXMN01000016">
    <property type="protein sequence ID" value="RIX79308.1"/>
    <property type="molecule type" value="Genomic_DNA"/>
</dbReference>
<comment type="caution">
    <text evidence="3">The sequence shown here is derived from an EMBL/GenBank/DDBJ whole genome shotgun (WGS) entry which is preliminary data.</text>
</comment>
<dbReference type="SUPFAM" id="SSF54427">
    <property type="entry name" value="NTF2-like"/>
    <property type="match status" value="1"/>
</dbReference>
<dbReference type="InterPro" id="IPR011944">
    <property type="entry name" value="Steroid_delta5-4_isomerase"/>
</dbReference>
<keyword evidence="1" id="KW-0732">Signal</keyword>
<feature type="domain" description="SnoaL-like" evidence="2">
    <location>
        <begin position="42"/>
        <end position="148"/>
    </location>
</feature>
<dbReference type="Proteomes" id="UP000265619">
    <property type="component" value="Unassembled WGS sequence"/>
</dbReference>
<name>A0A9X8D4G0_9BURK</name>
<gene>
    <name evidence="3" type="ORF">D3H34_14480</name>
</gene>
<dbReference type="RefSeq" id="WP_119554210.1">
    <property type="nucleotide sequence ID" value="NZ_QXMN01000016.1"/>
</dbReference>
<evidence type="ECO:0000259" key="2">
    <source>
        <dbReference type="Pfam" id="PF12680"/>
    </source>
</evidence>
<protein>
    <submittedName>
        <fullName evidence="3">SgcJ/EcaC family oxidoreductase</fullName>
    </submittedName>
</protein>
<evidence type="ECO:0000313" key="4">
    <source>
        <dbReference type="Proteomes" id="UP000265619"/>
    </source>
</evidence>